<evidence type="ECO:0000313" key="3">
    <source>
        <dbReference type="Proteomes" id="UP001242480"/>
    </source>
</evidence>
<proteinExistence type="predicted"/>
<dbReference type="RefSeq" id="WP_307270539.1">
    <property type="nucleotide sequence ID" value="NZ_JAUSVX010000002.1"/>
</dbReference>
<sequence length="249" mass="27188">MARKAETVTPLGSPQPLRVSRFGSLRSYFLTGLIVAGPVAITLYLTWSFIQWVDGWVTPFIPTRYLPETYLPFRIPGFGLIVAIIGLTLVGFLTANLVGRSLVRFGETLLDRMPVVRGIYKALKQVFTTVFSQSGTSFRKVGLVEFPQGAWSVVFISAEPSPAVERLLPGGAGQDWVSVFMPCAPNPTTGFFFLLPRAKVIELPISIEEGTKLVISAGLIQPESLAEPAPAFKTRLIGEMALADDREKA</sequence>
<gene>
    <name evidence="2" type="ORF">QO011_001821</name>
</gene>
<protein>
    <submittedName>
        <fullName evidence="2">Membrane protein</fullName>
    </submittedName>
</protein>
<reference evidence="2 3" key="1">
    <citation type="submission" date="2023-07" db="EMBL/GenBank/DDBJ databases">
        <title>Genomic Encyclopedia of Type Strains, Phase IV (KMG-IV): sequencing the most valuable type-strain genomes for metagenomic binning, comparative biology and taxonomic classification.</title>
        <authorList>
            <person name="Goeker M."/>
        </authorList>
    </citation>
    <scope>NUCLEOTIDE SEQUENCE [LARGE SCALE GENOMIC DNA]</scope>
    <source>
        <strain evidence="2 3">DSM 19619</strain>
    </source>
</reference>
<keyword evidence="1" id="KW-0472">Membrane</keyword>
<evidence type="ECO:0000256" key="1">
    <source>
        <dbReference type="SAM" id="Phobius"/>
    </source>
</evidence>
<evidence type="ECO:0000313" key="2">
    <source>
        <dbReference type="EMBL" id="MDQ0468821.1"/>
    </source>
</evidence>
<dbReference type="Proteomes" id="UP001242480">
    <property type="component" value="Unassembled WGS sequence"/>
</dbReference>
<feature type="transmembrane region" description="Helical" evidence="1">
    <location>
        <begin position="28"/>
        <end position="53"/>
    </location>
</feature>
<comment type="caution">
    <text evidence="2">The sequence shown here is derived from an EMBL/GenBank/DDBJ whole genome shotgun (WGS) entry which is preliminary data.</text>
</comment>
<dbReference type="InterPro" id="IPR007462">
    <property type="entry name" value="COV1-like"/>
</dbReference>
<keyword evidence="3" id="KW-1185">Reference proteome</keyword>
<feature type="transmembrane region" description="Helical" evidence="1">
    <location>
        <begin position="73"/>
        <end position="95"/>
    </location>
</feature>
<dbReference type="PANTHER" id="PTHR31876">
    <property type="entry name" value="COV-LIKE PROTEIN 1"/>
    <property type="match status" value="1"/>
</dbReference>
<dbReference type="Pfam" id="PF04367">
    <property type="entry name" value="DUF502"/>
    <property type="match status" value="1"/>
</dbReference>
<accession>A0ABU0J3H6</accession>
<keyword evidence="1" id="KW-1133">Transmembrane helix</keyword>
<keyword evidence="1" id="KW-0812">Transmembrane</keyword>
<dbReference type="PANTHER" id="PTHR31876:SF26">
    <property type="entry name" value="PROTEIN LIKE COV 2"/>
    <property type="match status" value="1"/>
</dbReference>
<name>A0ABU0J3H6_9HYPH</name>
<dbReference type="EMBL" id="JAUSVX010000002">
    <property type="protein sequence ID" value="MDQ0468821.1"/>
    <property type="molecule type" value="Genomic_DNA"/>
</dbReference>
<organism evidence="2 3">
    <name type="scientific">Labrys wisconsinensis</name>
    <dbReference type="NCBI Taxonomy" id="425677"/>
    <lineage>
        <taxon>Bacteria</taxon>
        <taxon>Pseudomonadati</taxon>
        <taxon>Pseudomonadota</taxon>
        <taxon>Alphaproteobacteria</taxon>
        <taxon>Hyphomicrobiales</taxon>
        <taxon>Xanthobacteraceae</taxon>
        <taxon>Labrys</taxon>
    </lineage>
</organism>